<evidence type="ECO:0000256" key="2">
    <source>
        <dbReference type="ARBA" id="ARBA00022448"/>
    </source>
</evidence>
<comment type="caution">
    <text evidence="10">The sequence shown here is derived from an EMBL/GenBank/DDBJ whole genome shotgun (WGS) entry which is preliminary data.</text>
</comment>
<dbReference type="Proteomes" id="UP000006228">
    <property type="component" value="Unassembled WGS sequence"/>
</dbReference>
<evidence type="ECO:0000256" key="3">
    <source>
        <dbReference type="ARBA" id="ARBA00022475"/>
    </source>
</evidence>
<evidence type="ECO:0000256" key="8">
    <source>
        <dbReference type="ARBA" id="ARBA00035655"/>
    </source>
</evidence>
<name>E8M5Q9_PHOS4</name>
<sequence>MLETIPWESLLGGVALGVSATLLLLMNGKVAGISGIVNGLMLPRSADYAWRVLFVLGMVLGGVVSVMSFGVDTPSFDGVSLPVLVVAGALVGFGTRLANGCTSGHGICGIGRLSKRSIIATMIFMLVAALTVYVRLHWFSVGN</sequence>
<feature type="transmembrane region" description="Helical" evidence="9">
    <location>
        <begin position="6"/>
        <end position="27"/>
    </location>
</feature>
<organism evidence="10 11">
    <name type="scientific">Vibrio sinaloensis DSM 21326</name>
    <dbReference type="NCBI Taxonomy" id="945550"/>
    <lineage>
        <taxon>Bacteria</taxon>
        <taxon>Pseudomonadati</taxon>
        <taxon>Pseudomonadota</taxon>
        <taxon>Gammaproteobacteria</taxon>
        <taxon>Vibrionales</taxon>
        <taxon>Vibrionaceae</taxon>
        <taxon>Vibrio</taxon>
        <taxon>Vibrio oreintalis group</taxon>
    </lineage>
</organism>
<dbReference type="InterPro" id="IPR007272">
    <property type="entry name" value="Sulf_transp_TsuA/YedE"/>
</dbReference>
<keyword evidence="6 9" id="KW-1133">Transmembrane helix</keyword>
<evidence type="ECO:0000313" key="10">
    <source>
        <dbReference type="EMBL" id="EGA70631.1"/>
    </source>
</evidence>
<proteinExistence type="inferred from homology"/>
<feature type="transmembrane region" description="Helical" evidence="9">
    <location>
        <begin position="79"/>
        <end position="98"/>
    </location>
</feature>
<dbReference type="PANTHER" id="PTHR30574">
    <property type="entry name" value="INNER MEMBRANE PROTEIN YEDE"/>
    <property type="match status" value="1"/>
</dbReference>
<dbReference type="AlphaFoldDB" id="E8M5Q9"/>
<evidence type="ECO:0000256" key="5">
    <source>
        <dbReference type="ARBA" id="ARBA00022692"/>
    </source>
</evidence>
<evidence type="ECO:0000256" key="9">
    <source>
        <dbReference type="SAM" id="Phobius"/>
    </source>
</evidence>
<accession>E8M5Q9</accession>
<dbReference type="Pfam" id="PF04143">
    <property type="entry name" value="Sulf_transp"/>
    <property type="match status" value="1"/>
</dbReference>
<protein>
    <submittedName>
        <fullName evidence="10">Uncharacterized protein</fullName>
    </submittedName>
</protein>
<feature type="transmembrane region" description="Helical" evidence="9">
    <location>
        <begin position="118"/>
        <end position="138"/>
    </location>
</feature>
<evidence type="ECO:0000313" key="11">
    <source>
        <dbReference type="Proteomes" id="UP000006228"/>
    </source>
</evidence>
<evidence type="ECO:0000256" key="6">
    <source>
        <dbReference type="ARBA" id="ARBA00022989"/>
    </source>
</evidence>
<evidence type="ECO:0000256" key="1">
    <source>
        <dbReference type="ARBA" id="ARBA00004429"/>
    </source>
</evidence>
<dbReference type="RefSeq" id="WP_008076174.1">
    <property type="nucleotide sequence ID" value="NZ_AEVT01000057.1"/>
</dbReference>
<reference evidence="10 11" key="1">
    <citation type="journal article" date="2012" name="Int. J. Syst. Evol. Microbiol.">
        <title>Vibrio caribbeanicus sp. nov., isolated from the marine sponge Scleritoderma cyanea.</title>
        <authorList>
            <person name="Hoffmann M."/>
            <person name="Monday S.R."/>
            <person name="Allard M.W."/>
            <person name="Strain E.A."/>
            <person name="Whittaker P."/>
            <person name="Naum M."/>
            <person name="McCarthy P.J."/>
            <person name="Lopez J.V."/>
            <person name="Fischer M."/>
            <person name="Brown E.W."/>
        </authorList>
    </citation>
    <scope>NUCLEOTIDE SEQUENCE [LARGE SCALE GENOMIC DNA]</scope>
    <source>
        <strain evidence="11">DSMZ 21326</strain>
    </source>
</reference>
<keyword evidence="2" id="KW-0813">Transport</keyword>
<keyword evidence="5 9" id="KW-0812">Transmembrane</keyword>
<dbReference type="OrthoDB" id="9814020at2"/>
<dbReference type="PANTHER" id="PTHR30574:SF1">
    <property type="entry name" value="SULPHUR TRANSPORT DOMAIN-CONTAINING PROTEIN"/>
    <property type="match status" value="1"/>
</dbReference>
<dbReference type="GO" id="GO:0005886">
    <property type="term" value="C:plasma membrane"/>
    <property type="evidence" value="ECO:0007669"/>
    <property type="project" value="UniProtKB-SubCell"/>
</dbReference>
<keyword evidence="4" id="KW-0997">Cell inner membrane</keyword>
<gene>
    <name evidence="10" type="ORF">VISI1226_16008</name>
</gene>
<comment type="similarity">
    <text evidence="8">Belongs to the TsuA/YedE (TC 9.B.102) family.</text>
</comment>
<evidence type="ECO:0000256" key="4">
    <source>
        <dbReference type="ARBA" id="ARBA00022519"/>
    </source>
</evidence>
<dbReference type="eggNOG" id="COG2391">
    <property type="taxonomic scope" value="Bacteria"/>
</dbReference>
<comment type="subcellular location">
    <subcellularLocation>
        <location evidence="1">Cell inner membrane</location>
        <topology evidence="1">Multi-pass membrane protein</topology>
    </subcellularLocation>
</comment>
<keyword evidence="7 9" id="KW-0472">Membrane</keyword>
<dbReference type="GeneID" id="95568941"/>
<dbReference type="EMBL" id="AEVT01000057">
    <property type="protein sequence ID" value="EGA70631.1"/>
    <property type="molecule type" value="Genomic_DNA"/>
</dbReference>
<feature type="transmembrane region" description="Helical" evidence="9">
    <location>
        <begin position="48"/>
        <end position="67"/>
    </location>
</feature>
<evidence type="ECO:0000256" key="7">
    <source>
        <dbReference type="ARBA" id="ARBA00023136"/>
    </source>
</evidence>
<keyword evidence="3" id="KW-1003">Cell membrane</keyword>